<dbReference type="PANTHER" id="PTHR24235:SF29">
    <property type="entry name" value="GH23382P"/>
    <property type="match status" value="1"/>
</dbReference>
<keyword evidence="7 11" id="KW-0675">Receptor</keyword>
<evidence type="ECO:0000256" key="2">
    <source>
        <dbReference type="ARBA" id="ARBA00010663"/>
    </source>
</evidence>
<dbReference type="AlphaFoldDB" id="A0A8X6YSL1"/>
<evidence type="ECO:0000256" key="1">
    <source>
        <dbReference type="ARBA" id="ARBA00004141"/>
    </source>
</evidence>
<evidence type="ECO:0000313" key="12">
    <source>
        <dbReference type="Proteomes" id="UP000886998"/>
    </source>
</evidence>
<dbReference type="Proteomes" id="UP000886998">
    <property type="component" value="Unassembled WGS sequence"/>
</dbReference>
<feature type="transmembrane region" description="Helical" evidence="9">
    <location>
        <begin position="80"/>
        <end position="107"/>
    </location>
</feature>
<dbReference type="Pfam" id="PF00001">
    <property type="entry name" value="7tm_1"/>
    <property type="match status" value="1"/>
</dbReference>
<evidence type="ECO:0000259" key="10">
    <source>
        <dbReference type="PROSITE" id="PS50262"/>
    </source>
</evidence>
<reference evidence="11" key="1">
    <citation type="submission" date="2020-08" db="EMBL/GenBank/DDBJ databases">
        <title>Multicomponent nature underlies the extraordinary mechanical properties of spider dragline silk.</title>
        <authorList>
            <person name="Kono N."/>
            <person name="Nakamura H."/>
            <person name="Mori M."/>
            <person name="Yoshida Y."/>
            <person name="Ohtoshi R."/>
            <person name="Malay A.D."/>
            <person name="Moran D.A.P."/>
            <person name="Tomita M."/>
            <person name="Numata K."/>
            <person name="Arakawa K."/>
        </authorList>
    </citation>
    <scope>NUCLEOTIDE SEQUENCE</scope>
</reference>
<gene>
    <name evidence="11" type="primary">SIFaR</name>
    <name evidence="11" type="ORF">TNIN_35131</name>
</gene>
<keyword evidence="8" id="KW-0807">Transducer</keyword>
<dbReference type="GO" id="GO:0004930">
    <property type="term" value="F:G protein-coupled receptor activity"/>
    <property type="evidence" value="ECO:0007669"/>
    <property type="project" value="UniProtKB-KW"/>
</dbReference>
<evidence type="ECO:0000256" key="8">
    <source>
        <dbReference type="ARBA" id="ARBA00023224"/>
    </source>
</evidence>
<dbReference type="GO" id="GO:0016020">
    <property type="term" value="C:membrane"/>
    <property type="evidence" value="ECO:0007669"/>
    <property type="project" value="UniProtKB-SubCell"/>
</dbReference>
<dbReference type="EMBL" id="BMAV01022379">
    <property type="protein sequence ID" value="GFY77217.1"/>
    <property type="molecule type" value="Genomic_DNA"/>
</dbReference>
<dbReference type="PRINTS" id="PR00237">
    <property type="entry name" value="GPCRRHODOPSN"/>
</dbReference>
<evidence type="ECO:0000313" key="11">
    <source>
        <dbReference type="EMBL" id="GFY77217.1"/>
    </source>
</evidence>
<evidence type="ECO:0000256" key="4">
    <source>
        <dbReference type="ARBA" id="ARBA00022989"/>
    </source>
</evidence>
<keyword evidence="12" id="KW-1185">Reference proteome</keyword>
<dbReference type="SUPFAM" id="SSF81321">
    <property type="entry name" value="Family A G protein-coupled receptor-like"/>
    <property type="match status" value="1"/>
</dbReference>
<keyword evidence="5" id="KW-0297">G-protein coupled receptor</keyword>
<proteinExistence type="inferred from homology"/>
<accession>A0A8X6YSL1</accession>
<dbReference type="PROSITE" id="PS50262">
    <property type="entry name" value="G_PROTEIN_RECEP_F1_2"/>
    <property type="match status" value="1"/>
</dbReference>
<comment type="caution">
    <text evidence="11">The sequence shown here is derived from an EMBL/GenBank/DDBJ whole genome shotgun (WGS) entry which is preliminary data.</text>
</comment>
<comment type="similarity">
    <text evidence="2">Belongs to the G-protein coupled receptor 1 family.</text>
</comment>
<keyword evidence="6 9" id="KW-0472">Membrane</keyword>
<name>A0A8X6YSL1_9ARAC</name>
<evidence type="ECO:0000256" key="5">
    <source>
        <dbReference type="ARBA" id="ARBA00023040"/>
    </source>
</evidence>
<organism evidence="11 12">
    <name type="scientific">Trichonephila inaurata madagascariensis</name>
    <dbReference type="NCBI Taxonomy" id="2747483"/>
    <lineage>
        <taxon>Eukaryota</taxon>
        <taxon>Metazoa</taxon>
        <taxon>Ecdysozoa</taxon>
        <taxon>Arthropoda</taxon>
        <taxon>Chelicerata</taxon>
        <taxon>Arachnida</taxon>
        <taxon>Araneae</taxon>
        <taxon>Araneomorphae</taxon>
        <taxon>Entelegynae</taxon>
        <taxon>Araneoidea</taxon>
        <taxon>Nephilidae</taxon>
        <taxon>Trichonephila</taxon>
        <taxon>Trichonephila inaurata</taxon>
    </lineage>
</organism>
<feature type="domain" description="G-protein coupled receptors family 1 profile" evidence="10">
    <location>
        <begin position="98"/>
        <end position="139"/>
    </location>
</feature>
<dbReference type="InterPro" id="IPR000276">
    <property type="entry name" value="GPCR_Rhodpsn"/>
</dbReference>
<dbReference type="PANTHER" id="PTHR24235">
    <property type="entry name" value="NEUROPEPTIDE Y RECEPTOR"/>
    <property type="match status" value="1"/>
</dbReference>
<dbReference type="InterPro" id="IPR017452">
    <property type="entry name" value="GPCR_Rhodpsn_7TM"/>
</dbReference>
<dbReference type="OrthoDB" id="5975505at2759"/>
<evidence type="ECO:0000256" key="9">
    <source>
        <dbReference type="SAM" id="Phobius"/>
    </source>
</evidence>
<protein>
    <submittedName>
        <fullName evidence="11">Neuropeptide SIFamide receptor</fullName>
    </submittedName>
</protein>
<keyword evidence="3 9" id="KW-0812">Transmembrane</keyword>
<dbReference type="Gene3D" id="1.20.1070.10">
    <property type="entry name" value="Rhodopsin 7-helix transmembrane proteins"/>
    <property type="match status" value="1"/>
</dbReference>
<feature type="transmembrane region" description="Helical" evidence="9">
    <location>
        <begin position="119"/>
        <end position="145"/>
    </location>
</feature>
<comment type="subcellular location">
    <subcellularLocation>
        <location evidence="1">Membrane</location>
        <topology evidence="1">Multi-pass membrane protein</topology>
    </subcellularLocation>
</comment>
<evidence type="ECO:0000256" key="6">
    <source>
        <dbReference type="ARBA" id="ARBA00023136"/>
    </source>
</evidence>
<sequence>MLEISFSAEELIASLAPVAQTPFQFTTSSTYLEGLAENTKLRESSSINNLDVNLTALFNANESENEYEHIDNWYRHSPGITAVFCVAYSLVFVLGILGNSFVVSVVMRSPRMRTVTNYFIVNLAFADILVLIFCLPATLLGNIIVHFLENSHVTLIYPYQDISWHLQTYLPNTIPIL</sequence>
<evidence type="ECO:0000256" key="3">
    <source>
        <dbReference type="ARBA" id="ARBA00022692"/>
    </source>
</evidence>
<keyword evidence="4 9" id="KW-1133">Transmembrane helix</keyword>
<evidence type="ECO:0000256" key="7">
    <source>
        <dbReference type="ARBA" id="ARBA00023170"/>
    </source>
</evidence>